<dbReference type="AlphaFoldDB" id="A0A6I4YB44"/>
<keyword evidence="2" id="KW-1185">Reference proteome</keyword>
<sequence length="446" mass="49150">MNRFFDLARSKGLISADPAVVQEQLAAVMAARPQPPAGEEVVFRVPPPVAATPPAPHVPFQPVASLTACLEAAECPVTARRIFQVLLELALHSIRARGLPVRPDVAVFHLPLELLAAHLECDRTTVWRNLRSLMAAGVLDARDHYGTLNGRTAVTGKVWAVSIVPDRVLRGMAAPVKVRIQDLRFPWRDLTSDVKAGRTAYALTRTDERQEAEKAARKAREGERAKAFERAALRLSEREAARAAGAKVPHGRRAATLNAAATREARKSQEVTTEKARPKRLISTVQQSREGLKAVKAGELIQWTLAPFSTPSDDVTVTVARALSGGLDAIFTLRSLTMTPKRDRNAVVESAARALAAAFDDTKNLRFWCWLIWQLLRGAAQGQDYIDDVAHMLARVLHDLRHDETLGSRTQRRPAALVVKELNELRVLDALRELERYRVGGKPRAA</sequence>
<gene>
    <name evidence="1" type="ORF">GLX28_03090</name>
</gene>
<proteinExistence type="predicted"/>
<evidence type="ECO:0000313" key="2">
    <source>
        <dbReference type="Proteomes" id="UP000430519"/>
    </source>
</evidence>
<accession>A0A6I4YB44</accession>
<dbReference type="EMBL" id="WVHK01000006">
    <property type="protein sequence ID" value="MXV18622.1"/>
    <property type="molecule type" value="Genomic_DNA"/>
</dbReference>
<comment type="caution">
    <text evidence="1">The sequence shown here is derived from an EMBL/GenBank/DDBJ whole genome shotgun (WGS) entry which is preliminary data.</text>
</comment>
<evidence type="ECO:0000313" key="1">
    <source>
        <dbReference type="EMBL" id="MXV18622.1"/>
    </source>
</evidence>
<organism evidence="1 2">
    <name type="scientific">Deinococcus xianganensis</name>
    <dbReference type="NCBI Taxonomy" id="1507289"/>
    <lineage>
        <taxon>Bacteria</taxon>
        <taxon>Thermotogati</taxon>
        <taxon>Deinococcota</taxon>
        <taxon>Deinococci</taxon>
        <taxon>Deinococcales</taxon>
        <taxon>Deinococcaceae</taxon>
        <taxon>Deinococcus</taxon>
    </lineage>
</organism>
<reference evidence="1 2" key="1">
    <citation type="submission" date="2019-11" db="EMBL/GenBank/DDBJ databases">
        <title>Genome sequence of Deinococcus xianganensis Y35, AI-2 producing algicidal bacterium, isolated from lake water.</title>
        <authorList>
            <person name="Li Y."/>
        </authorList>
    </citation>
    <scope>NUCLEOTIDE SEQUENCE [LARGE SCALE GENOMIC DNA]</scope>
    <source>
        <strain evidence="1 2">Y35</strain>
    </source>
</reference>
<dbReference type="RefSeq" id="WP_160976638.1">
    <property type="nucleotide sequence ID" value="NZ_WVHK01000006.1"/>
</dbReference>
<protein>
    <recommendedName>
        <fullName evidence="3">Replication protein</fullName>
    </recommendedName>
</protein>
<evidence type="ECO:0008006" key="3">
    <source>
        <dbReference type="Google" id="ProtNLM"/>
    </source>
</evidence>
<dbReference type="Proteomes" id="UP000430519">
    <property type="component" value="Unassembled WGS sequence"/>
</dbReference>
<name>A0A6I4YB44_9DEIO</name>